<gene>
    <name evidence="1" type="ORF">NQ176_g5892</name>
</gene>
<organism evidence="1 2">
    <name type="scientific">Zarea fungicola</name>
    <dbReference type="NCBI Taxonomy" id="93591"/>
    <lineage>
        <taxon>Eukaryota</taxon>
        <taxon>Fungi</taxon>
        <taxon>Dikarya</taxon>
        <taxon>Ascomycota</taxon>
        <taxon>Pezizomycotina</taxon>
        <taxon>Sordariomycetes</taxon>
        <taxon>Hypocreomycetidae</taxon>
        <taxon>Hypocreales</taxon>
        <taxon>Cordycipitaceae</taxon>
        <taxon>Zarea</taxon>
    </lineage>
</organism>
<evidence type="ECO:0000313" key="2">
    <source>
        <dbReference type="Proteomes" id="UP001143910"/>
    </source>
</evidence>
<sequence length="397" mass="44751">MLTRRQETLRDAIRTLTSKPMQRVAVNAILLVLGISTLLGLATISSALFFQAYLPHQVVTTPVYLQYGSSANPYGIAPLTTSRMKALQDYDVSVTFTMPRSPANLDRGNFMVSLHLLDSRDQTSVATRADEFARSHMGFGVNKVLFSSRRPALVPYVDPVVSLTSRILFMAYHLLSSNSQRHTMTLKLAERVSFDRDSLKPAAAYIEVEAGQDIQIYNAQLTFTAQLRGLRWLMVNHRLLTYIAFTLLFWFFEVLFMSAAWSVWSSYTSMPINQGKRRIKGSAEADETDSGDDLDHDNESNTYDDDDNDDDDDGDETRSERRQRHGRSGLIKREAALKAEETPERSLADIPAAEIEADDEDDFEEEDRRRQDVSGKGSSYSKEGAENVRRRSLHGIA</sequence>
<evidence type="ECO:0000313" key="1">
    <source>
        <dbReference type="EMBL" id="KAJ2974747.1"/>
    </source>
</evidence>
<reference evidence="1" key="1">
    <citation type="submission" date="2022-08" db="EMBL/GenBank/DDBJ databases">
        <title>Genome Sequence of Lecanicillium fungicola.</title>
        <authorList>
            <person name="Buettner E."/>
        </authorList>
    </citation>
    <scope>NUCLEOTIDE SEQUENCE</scope>
    <source>
        <strain evidence="1">Babe33</strain>
    </source>
</reference>
<comment type="caution">
    <text evidence="1">The sequence shown here is derived from an EMBL/GenBank/DDBJ whole genome shotgun (WGS) entry which is preliminary data.</text>
</comment>
<protein>
    <submittedName>
        <fullName evidence="1">Uncharacterized protein</fullName>
    </submittedName>
</protein>
<dbReference type="Proteomes" id="UP001143910">
    <property type="component" value="Unassembled WGS sequence"/>
</dbReference>
<name>A0ACC1N769_9HYPO</name>
<proteinExistence type="predicted"/>
<accession>A0ACC1N769</accession>
<dbReference type="EMBL" id="JANJQO010000791">
    <property type="protein sequence ID" value="KAJ2974747.1"/>
    <property type="molecule type" value="Genomic_DNA"/>
</dbReference>
<keyword evidence="2" id="KW-1185">Reference proteome</keyword>